<dbReference type="PANTHER" id="PTHR43585">
    <property type="entry name" value="FUMIPYRROLE BIOSYNTHESIS PROTEIN C"/>
    <property type="match status" value="1"/>
</dbReference>
<dbReference type="InterPro" id="IPR052032">
    <property type="entry name" value="ATP-dep_AA_Ligase"/>
</dbReference>
<sequence>MMADVVVLVTGAGAPGIAGTVYALRENPERKRFRIISTDINGDAVGKYLTDSFYQVPSPEEDDYIRSLERIIRDEDVDIIIPQTTREIFILAEHMDHFRGLGVEVVVSPTVSIKTANDKYLLLEKAKQINIPCPRYYLTDSETTLRKAAGLLGYPRKKAVVKPRISHGMRGLRILSGESLGVDQLLNSKPEGSEIDLDSLVQILSRGKWPELIVSDYLPGEEYTIDVFRGSITVVIPRKRRSIRSGISFDAEVELRKDLIEYSTRLAVALNLKYCFGFQFKVSSDGIPKLLECNPRVQGTMVASVMAGFNLIYYAVMEALGVPAAVDAVDIEDGMRFVRYWGGVGVIDGRLIGKV</sequence>
<dbReference type="OrthoDB" id="9803907at2"/>
<dbReference type="PROSITE" id="PS50975">
    <property type="entry name" value="ATP_GRASP"/>
    <property type="match status" value="1"/>
</dbReference>
<dbReference type="PROSITE" id="PS00867">
    <property type="entry name" value="CPSASE_2"/>
    <property type="match status" value="1"/>
</dbReference>
<dbReference type="GO" id="GO:0046872">
    <property type="term" value="F:metal ion binding"/>
    <property type="evidence" value="ECO:0007669"/>
    <property type="project" value="InterPro"/>
</dbReference>
<dbReference type="AlphaFoldDB" id="A0A0B7MMV3"/>
<reference evidence="7" key="1">
    <citation type="submission" date="2015-01" db="EMBL/GenBank/DDBJ databases">
        <authorList>
            <person name="Manzoor Shahid"/>
            <person name="Zubair Saima"/>
        </authorList>
    </citation>
    <scope>NUCLEOTIDE SEQUENCE [LARGE SCALE GENOMIC DNA]</scope>
    <source>
        <strain evidence="7">Sp3</strain>
    </source>
</reference>
<organism evidence="6 7">
    <name type="scientific">Syntrophaceticus schinkii</name>
    <dbReference type="NCBI Taxonomy" id="499207"/>
    <lineage>
        <taxon>Bacteria</taxon>
        <taxon>Bacillati</taxon>
        <taxon>Bacillota</taxon>
        <taxon>Clostridia</taxon>
        <taxon>Thermoanaerobacterales</taxon>
        <taxon>Thermoanaerobacterales Family III. Incertae Sedis</taxon>
        <taxon>Syntrophaceticus</taxon>
    </lineage>
</organism>
<evidence type="ECO:0000256" key="2">
    <source>
        <dbReference type="ARBA" id="ARBA00022741"/>
    </source>
</evidence>
<dbReference type="RefSeq" id="WP_052835577.1">
    <property type="nucleotide sequence ID" value="NZ_CDRZ01000250.1"/>
</dbReference>
<dbReference type="GO" id="GO:0016874">
    <property type="term" value="F:ligase activity"/>
    <property type="evidence" value="ECO:0007669"/>
    <property type="project" value="UniProtKB-KW"/>
</dbReference>
<evidence type="ECO:0000313" key="6">
    <source>
        <dbReference type="EMBL" id="CEO89568.1"/>
    </source>
</evidence>
<dbReference type="GO" id="GO:0005524">
    <property type="term" value="F:ATP binding"/>
    <property type="evidence" value="ECO:0007669"/>
    <property type="project" value="UniProtKB-UniRule"/>
</dbReference>
<dbReference type="Pfam" id="PF21360">
    <property type="entry name" value="PylC-like_N"/>
    <property type="match status" value="1"/>
</dbReference>
<evidence type="ECO:0000256" key="4">
    <source>
        <dbReference type="PROSITE-ProRule" id="PRU00409"/>
    </source>
</evidence>
<dbReference type="InterPro" id="IPR013815">
    <property type="entry name" value="ATP_grasp_subdomain_1"/>
</dbReference>
<evidence type="ECO:0000256" key="3">
    <source>
        <dbReference type="ARBA" id="ARBA00022840"/>
    </source>
</evidence>
<accession>A0A0B7MMV3</accession>
<feature type="domain" description="ATP-grasp" evidence="5">
    <location>
        <begin position="123"/>
        <end position="320"/>
    </location>
</feature>
<dbReference type="SUPFAM" id="SSF56059">
    <property type="entry name" value="Glutathione synthetase ATP-binding domain-like"/>
    <property type="match status" value="1"/>
</dbReference>
<evidence type="ECO:0000256" key="1">
    <source>
        <dbReference type="ARBA" id="ARBA00022598"/>
    </source>
</evidence>
<keyword evidence="1" id="KW-0436">Ligase</keyword>
<evidence type="ECO:0000313" key="7">
    <source>
        <dbReference type="Proteomes" id="UP000046155"/>
    </source>
</evidence>
<dbReference type="InterPro" id="IPR011761">
    <property type="entry name" value="ATP-grasp"/>
</dbReference>
<dbReference type="Proteomes" id="UP000046155">
    <property type="component" value="Unassembled WGS sequence"/>
</dbReference>
<proteinExistence type="predicted"/>
<keyword evidence="2 4" id="KW-0547">Nucleotide-binding</keyword>
<dbReference type="Gene3D" id="3.30.1490.20">
    <property type="entry name" value="ATP-grasp fold, A domain"/>
    <property type="match status" value="1"/>
</dbReference>
<dbReference type="InterPro" id="IPR048764">
    <property type="entry name" value="PylC_N"/>
</dbReference>
<protein>
    <recommendedName>
        <fullName evidence="5">ATP-grasp domain-containing protein</fullName>
    </recommendedName>
</protein>
<dbReference type="InterPro" id="IPR005479">
    <property type="entry name" value="CPAse_ATP-bd"/>
</dbReference>
<dbReference type="Pfam" id="PF15632">
    <property type="entry name" value="ATPgrasp_Ter"/>
    <property type="match status" value="1"/>
</dbReference>
<name>A0A0B7MMV3_9FIRM</name>
<dbReference type="Gene3D" id="3.30.470.20">
    <property type="entry name" value="ATP-grasp fold, B domain"/>
    <property type="match status" value="1"/>
</dbReference>
<keyword evidence="7" id="KW-1185">Reference proteome</keyword>
<gene>
    <name evidence="6" type="ORF">SSCH_520029</name>
</gene>
<keyword evidence="3 4" id="KW-0067">ATP-binding</keyword>
<dbReference type="Gene3D" id="3.40.50.20">
    <property type="match status" value="1"/>
</dbReference>
<dbReference type="EMBL" id="CDRZ01000250">
    <property type="protein sequence ID" value="CEO89568.1"/>
    <property type="molecule type" value="Genomic_DNA"/>
</dbReference>
<evidence type="ECO:0000259" key="5">
    <source>
        <dbReference type="PROSITE" id="PS50975"/>
    </source>
</evidence>
<dbReference type="PANTHER" id="PTHR43585:SF2">
    <property type="entry name" value="ATP-GRASP ENZYME FSQD"/>
    <property type="match status" value="1"/>
</dbReference>